<proteinExistence type="predicted"/>
<evidence type="ECO:0000256" key="5">
    <source>
        <dbReference type="ARBA" id="ARBA00022777"/>
    </source>
</evidence>
<dbReference type="InterPro" id="IPR050736">
    <property type="entry name" value="Sensor_HK_Regulatory"/>
</dbReference>
<accession>A0ABW4TZD4</accession>
<dbReference type="InterPro" id="IPR036890">
    <property type="entry name" value="HATPase_C_sf"/>
</dbReference>
<dbReference type="Pfam" id="PF02518">
    <property type="entry name" value="HATPase_c"/>
    <property type="match status" value="1"/>
</dbReference>
<keyword evidence="6" id="KW-0902">Two-component regulatory system</keyword>
<evidence type="ECO:0000313" key="9">
    <source>
        <dbReference type="EMBL" id="MFD1951087.1"/>
    </source>
</evidence>
<keyword evidence="10" id="KW-1185">Reference proteome</keyword>
<name>A0ABW4TZD4_9SPHN</name>
<dbReference type="CDD" id="cd00082">
    <property type="entry name" value="HisKA"/>
    <property type="match status" value="1"/>
</dbReference>
<dbReference type="InterPro" id="IPR003661">
    <property type="entry name" value="HisK_dim/P_dom"/>
</dbReference>
<dbReference type="SMART" id="SM00387">
    <property type="entry name" value="HATPase_c"/>
    <property type="match status" value="1"/>
</dbReference>
<dbReference type="Proteomes" id="UP001597400">
    <property type="component" value="Unassembled WGS sequence"/>
</dbReference>
<evidence type="ECO:0000256" key="4">
    <source>
        <dbReference type="ARBA" id="ARBA00022679"/>
    </source>
</evidence>
<dbReference type="SUPFAM" id="SSF47384">
    <property type="entry name" value="Homodimeric domain of signal transducing histidine kinase"/>
    <property type="match status" value="1"/>
</dbReference>
<dbReference type="PANTHER" id="PTHR43711:SF1">
    <property type="entry name" value="HISTIDINE KINASE 1"/>
    <property type="match status" value="1"/>
</dbReference>
<dbReference type="InterPro" id="IPR036097">
    <property type="entry name" value="HisK_dim/P_sf"/>
</dbReference>
<evidence type="ECO:0000256" key="7">
    <source>
        <dbReference type="SAM" id="MobiDB-lite"/>
    </source>
</evidence>
<dbReference type="Gene3D" id="1.10.287.130">
    <property type="match status" value="1"/>
</dbReference>
<dbReference type="Gene3D" id="3.30.450.20">
    <property type="entry name" value="PAS domain"/>
    <property type="match status" value="2"/>
</dbReference>
<dbReference type="PRINTS" id="PR00344">
    <property type="entry name" value="BCTRLSENSOR"/>
</dbReference>
<protein>
    <recommendedName>
        <fullName evidence="2">histidine kinase</fullName>
        <ecNumber evidence="2">2.7.13.3</ecNumber>
    </recommendedName>
</protein>
<evidence type="ECO:0000259" key="8">
    <source>
        <dbReference type="PROSITE" id="PS50109"/>
    </source>
</evidence>
<dbReference type="PROSITE" id="PS50109">
    <property type="entry name" value="HIS_KIN"/>
    <property type="match status" value="1"/>
</dbReference>
<dbReference type="PANTHER" id="PTHR43711">
    <property type="entry name" value="TWO-COMPONENT HISTIDINE KINASE"/>
    <property type="match status" value="1"/>
</dbReference>
<dbReference type="EMBL" id="JBHUGS010000002">
    <property type="protein sequence ID" value="MFD1951087.1"/>
    <property type="molecule type" value="Genomic_DNA"/>
</dbReference>
<dbReference type="InterPro" id="IPR035965">
    <property type="entry name" value="PAS-like_dom_sf"/>
</dbReference>
<comment type="catalytic activity">
    <reaction evidence="1">
        <text>ATP + protein L-histidine = ADP + protein N-phospho-L-histidine.</text>
        <dbReference type="EC" id="2.7.13.3"/>
    </reaction>
</comment>
<dbReference type="Pfam" id="PF12860">
    <property type="entry name" value="PAS_7"/>
    <property type="match status" value="2"/>
</dbReference>
<evidence type="ECO:0000256" key="2">
    <source>
        <dbReference type="ARBA" id="ARBA00012438"/>
    </source>
</evidence>
<dbReference type="InterPro" id="IPR003594">
    <property type="entry name" value="HATPase_dom"/>
</dbReference>
<dbReference type="GO" id="GO:0005524">
    <property type="term" value="F:ATP binding"/>
    <property type="evidence" value="ECO:0007669"/>
    <property type="project" value="UniProtKB-KW"/>
</dbReference>
<dbReference type="Gene3D" id="3.30.565.10">
    <property type="entry name" value="Histidine kinase-like ATPase, C-terminal domain"/>
    <property type="match status" value="1"/>
</dbReference>
<keyword evidence="9" id="KW-0547">Nucleotide-binding</keyword>
<keyword evidence="9" id="KW-0067">ATP-binding</keyword>
<sequence length="793" mass="85148">MVTLGPAAVAGIAAILAAWLVAAVVATLYGLRRAAAARGATAEAERLALLLRDAPAIPLRVAADGRLDAPARLGDWLGLRKLPLYLVDLGGADEGLPLDEAVALADDVRTAQRSARPFQRTLHPRGGKRVLVVRGRPAGTGRAGEILLWVFDDTDSRREIEQLGAETERLGQAVAAISSLIEAAPFPMWHRGPDLRLALVNGAYVAAVEGRDGADVVTRGLELVEGQAGRGPLAAAAEARAQDRVLRRTVPATIAGARRMVRITDVPLGPGGVAGYAVDVEELEEARADLNRFARTQRDLLDRLSAGVAQFAADRSLVFYNHPFLRMFALQPEWLADRPEFDRVLDRMREAQRAPESRDFPRWRMERRGWFTAPDAVEENWLLPGGSHYRLLAQPLPDGGLLLIFEDRTEQLQLASARDTLLRVRTATFDNLFEAVGVFAADGRLHLWNNRFKDVWGLADAELAQSPRVDALVESVARRLANPSRAGLIRELVRIATIERQQRSGRVEFTDGRHFEFAAVPLPDGNALFTMLDITASRGIEAALRERAEALEQADLLKTAFVANMSYELRVPLTSISGFAEMLGGGYAGALGDTAKDYVAAILSSVARLSALIENILDLTQSEAGSLPLAAETVDLGALVADGGAQASAAAKAVGLDLAVEIVPPLGTMTGDPRRLRQVIDHLLHNAVRFTPAGGAGDGEQGRVLFRATRAGDMVEIVISDNGPGIARERQAGLFDRFRSGTGSTAPRNGRDTPGPGLPLTRRLVEAHGGTIVLASEPGEGTTVIVRLPADPL</sequence>
<dbReference type="SUPFAM" id="SSF55785">
    <property type="entry name" value="PYP-like sensor domain (PAS domain)"/>
    <property type="match status" value="2"/>
</dbReference>
<feature type="domain" description="Histidine kinase" evidence="8">
    <location>
        <begin position="564"/>
        <end position="792"/>
    </location>
</feature>
<dbReference type="Pfam" id="PF00512">
    <property type="entry name" value="HisKA"/>
    <property type="match status" value="1"/>
</dbReference>
<dbReference type="SMART" id="SM00388">
    <property type="entry name" value="HisKA"/>
    <property type="match status" value="1"/>
</dbReference>
<evidence type="ECO:0000256" key="3">
    <source>
        <dbReference type="ARBA" id="ARBA00022553"/>
    </source>
</evidence>
<dbReference type="EC" id="2.7.13.3" evidence="2"/>
<gene>
    <name evidence="9" type="ORF">ACFSGX_09955</name>
</gene>
<keyword evidence="3" id="KW-0597">Phosphoprotein</keyword>
<reference evidence="10" key="1">
    <citation type="journal article" date="2019" name="Int. J. Syst. Evol. Microbiol.">
        <title>The Global Catalogue of Microorganisms (GCM) 10K type strain sequencing project: providing services to taxonomists for standard genome sequencing and annotation.</title>
        <authorList>
            <consortium name="The Broad Institute Genomics Platform"/>
            <consortium name="The Broad Institute Genome Sequencing Center for Infectious Disease"/>
            <person name="Wu L."/>
            <person name="Ma J."/>
        </authorList>
    </citation>
    <scope>NUCLEOTIDE SEQUENCE [LARGE SCALE GENOMIC DNA]</scope>
    <source>
        <strain evidence="10">CGMCC 1.12702</strain>
    </source>
</reference>
<comment type="caution">
    <text evidence="9">The sequence shown here is derived from an EMBL/GenBank/DDBJ whole genome shotgun (WGS) entry which is preliminary data.</text>
</comment>
<dbReference type="SUPFAM" id="SSF55874">
    <property type="entry name" value="ATPase domain of HSP90 chaperone/DNA topoisomerase II/histidine kinase"/>
    <property type="match status" value="1"/>
</dbReference>
<evidence type="ECO:0000313" key="10">
    <source>
        <dbReference type="Proteomes" id="UP001597400"/>
    </source>
</evidence>
<keyword evidence="4" id="KW-0808">Transferase</keyword>
<organism evidence="9 10">
    <name type="scientific">Sphingomonas arantia</name>
    <dbReference type="NCBI Taxonomy" id="1460676"/>
    <lineage>
        <taxon>Bacteria</taxon>
        <taxon>Pseudomonadati</taxon>
        <taxon>Pseudomonadota</taxon>
        <taxon>Alphaproteobacteria</taxon>
        <taxon>Sphingomonadales</taxon>
        <taxon>Sphingomonadaceae</taxon>
        <taxon>Sphingomonas</taxon>
    </lineage>
</organism>
<evidence type="ECO:0000256" key="6">
    <source>
        <dbReference type="ARBA" id="ARBA00023012"/>
    </source>
</evidence>
<keyword evidence="5" id="KW-0418">Kinase</keyword>
<feature type="region of interest" description="Disordered" evidence="7">
    <location>
        <begin position="739"/>
        <end position="758"/>
    </location>
</feature>
<dbReference type="InterPro" id="IPR005467">
    <property type="entry name" value="His_kinase_dom"/>
</dbReference>
<dbReference type="RefSeq" id="WP_380929527.1">
    <property type="nucleotide sequence ID" value="NZ_JBHUGS010000002.1"/>
</dbReference>
<dbReference type="InterPro" id="IPR004358">
    <property type="entry name" value="Sig_transdc_His_kin-like_C"/>
</dbReference>
<evidence type="ECO:0000256" key="1">
    <source>
        <dbReference type="ARBA" id="ARBA00000085"/>
    </source>
</evidence>